<dbReference type="InterPro" id="IPR004045">
    <property type="entry name" value="Glutathione_S-Trfase_N"/>
</dbReference>
<keyword evidence="3 6" id="KW-0378">Hydrolase</keyword>
<dbReference type="PANTHER" id="PTHR21661:SF35">
    <property type="entry name" value="EPOXIDE HYDROLASE"/>
    <property type="match status" value="1"/>
</dbReference>
<keyword evidence="2" id="KW-0058">Aromatic hydrocarbons catabolism</keyword>
<dbReference type="PROSITE" id="PS51354">
    <property type="entry name" value="GLUTAREDOXIN_2"/>
    <property type="match status" value="1"/>
</dbReference>
<dbReference type="Pfam" id="PF13417">
    <property type="entry name" value="GST_N_3"/>
    <property type="match status" value="1"/>
</dbReference>
<dbReference type="InterPro" id="IPR036282">
    <property type="entry name" value="Glutathione-S-Trfase_C_sf"/>
</dbReference>
<dbReference type="PANTHER" id="PTHR21661">
    <property type="entry name" value="EPOXIDE HYDROLASE 1-RELATED"/>
    <property type="match status" value="1"/>
</dbReference>
<dbReference type="Pfam" id="PF06441">
    <property type="entry name" value="EHN"/>
    <property type="match status" value="1"/>
</dbReference>
<comment type="caution">
    <text evidence="6">The sequence shown here is derived from an EMBL/GenBank/DDBJ whole genome shotgun (WGS) entry which is preliminary data.</text>
</comment>
<protein>
    <submittedName>
        <fullName evidence="6">Epoxide hydrolase 1</fullName>
    </submittedName>
</protein>
<dbReference type="GO" id="GO:0004301">
    <property type="term" value="F:epoxide hydrolase activity"/>
    <property type="evidence" value="ECO:0007669"/>
    <property type="project" value="TreeGrafter"/>
</dbReference>
<dbReference type="SUPFAM" id="SSF53474">
    <property type="entry name" value="alpha/beta-Hydrolases"/>
    <property type="match status" value="1"/>
</dbReference>
<organism evidence="6 7">
    <name type="scientific">Trichinella pseudospiralis</name>
    <name type="common">Parasitic roundworm</name>
    <dbReference type="NCBI Taxonomy" id="6337"/>
    <lineage>
        <taxon>Eukaryota</taxon>
        <taxon>Metazoa</taxon>
        <taxon>Ecdysozoa</taxon>
        <taxon>Nematoda</taxon>
        <taxon>Enoplea</taxon>
        <taxon>Dorylaimia</taxon>
        <taxon>Trichinellida</taxon>
        <taxon>Trichinellidae</taxon>
        <taxon>Trichinella</taxon>
    </lineage>
</organism>
<dbReference type="InterPro" id="IPR010497">
    <property type="entry name" value="Epoxide_hydro_N"/>
</dbReference>
<evidence type="ECO:0000259" key="5">
    <source>
        <dbReference type="Pfam" id="PF13417"/>
    </source>
</evidence>
<dbReference type="SUPFAM" id="SSF47616">
    <property type="entry name" value="GST C-terminal domain-like"/>
    <property type="match status" value="1"/>
</dbReference>
<dbReference type="InterPro" id="IPR029058">
    <property type="entry name" value="AB_hydrolase_fold"/>
</dbReference>
<dbReference type="SUPFAM" id="SSF52833">
    <property type="entry name" value="Thioredoxin-like"/>
    <property type="match status" value="1"/>
</dbReference>
<dbReference type="Gene3D" id="1.20.1050.10">
    <property type="match status" value="1"/>
</dbReference>
<sequence length="791" mass="90807">MFQFEISTNFKVYLAGAVSQADKPLAVVQLVGRVNDDHSDDATKADFKIAKAMHCVIDDHLINGFNVAITNGCILHTVTFSQKENNRTPLAGHLRRLFGNNSISKWFAAGVSGYLLTGAAVSLQQTPAKQLNFWTRGVEQKLPALQATRKISSETDCSNLNLRLYQYQNCPFCCKVRSYLDYYGYSYELVEVNPITRKEIKFSEYKKVPILVCGKDDPVQINDSSVIISFLQSYMLNPDADLHTVLSAYPSSLIKGDDKKMQLVSPNKYFLMIPDKQKHVNEEILDEERKWRSWVDDCFVHVISPNIYRTMKESLKAFQWFSEVSDWRNTFHTWERLTAVYLGATVIMRNLVNTLLLLSSIIFAVLYNKYLLWKDSLPVTVDEYYSLDDQSTDDEAIYTFEVKVPDSVLNDLQVRLNNTKFFQTLENSSFFYGSNANFLHSFRDYWMNSYNWRETEAMLNNFKHFRTQIEGLNVHYIHAKPAEDSKYDTVYPLLLVHGWPGSISEFLKIIPILIDPMKHSIGYGKKYAFEVIAPSIPGFAWSDAPKRKGFGPAAAARVFLKLLDRLNKRRFYCQGGDWGSIIASIIAQVYPERVIGLHLNTAFVPGIAHPMILLKQLLGIYFPEFVIDPADQYRVYPLMEKLFYSIEESGFALQDSPMGLASYILEKFSAWTDTSYQHLDDGGLRKYFTLDELLTNIMIYWTSDCIVSSMRFYKEFYQQLGRTRYFNSPVLVSTGVAAFPNDLLTSPQAFVTYKYVHLVQYSRMPRGGHFAALEEPLLLADDIYKFSALIN</sequence>
<dbReference type="Gene3D" id="3.40.30.10">
    <property type="entry name" value="Glutaredoxin"/>
    <property type="match status" value="1"/>
</dbReference>
<comment type="similarity">
    <text evidence="1">Belongs to the peptidase S33 family.</text>
</comment>
<evidence type="ECO:0000256" key="2">
    <source>
        <dbReference type="ARBA" id="ARBA00022797"/>
    </source>
</evidence>
<dbReference type="Gene3D" id="3.40.50.1820">
    <property type="entry name" value="alpha/beta hydrolase"/>
    <property type="match status" value="1"/>
</dbReference>
<dbReference type="PRINTS" id="PR00412">
    <property type="entry name" value="EPOXHYDRLASE"/>
</dbReference>
<dbReference type="InterPro" id="IPR000639">
    <property type="entry name" value="Epox_hydrolase-like"/>
</dbReference>
<dbReference type="InterPro" id="IPR036249">
    <property type="entry name" value="Thioredoxin-like_sf"/>
</dbReference>
<evidence type="ECO:0000313" key="7">
    <source>
        <dbReference type="Proteomes" id="UP000054805"/>
    </source>
</evidence>
<dbReference type="EMBL" id="JYDS01000114">
    <property type="protein sequence ID" value="KRZ24792.1"/>
    <property type="molecule type" value="Genomic_DNA"/>
</dbReference>
<accession>A0A0V1IQ02</accession>
<evidence type="ECO:0000259" key="4">
    <source>
        <dbReference type="Pfam" id="PF06441"/>
    </source>
</evidence>
<evidence type="ECO:0000313" key="6">
    <source>
        <dbReference type="EMBL" id="KRZ24792.1"/>
    </source>
</evidence>
<gene>
    <name evidence="6" type="primary">ptges2</name>
    <name evidence="6" type="ORF">T4B_11587</name>
</gene>
<proteinExistence type="inferred from homology"/>
<dbReference type="AlphaFoldDB" id="A0A0V1IQ02"/>
<feature type="domain" description="GST N-terminal" evidence="5">
    <location>
        <begin position="164"/>
        <end position="232"/>
    </location>
</feature>
<dbReference type="GO" id="GO:0097176">
    <property type="term" value="P:epoxide metabolic process"/>
    <property type="evidence" value="ECO:0007669"/>
    <property type="project" value="TreeGrafter"/>
</dbReference>
<feature type="domain" description="Epoxide hydrolase N-terminal" evidence="4">
    <location>
        <begin position="399"/>
        <end position="506"/>
    </location>
</feature>
<evidence type="ECO:0000256" key="1">
    <source>
        <dbReference type="ARBA" id="ARBA00010088"/>
    </source>
</evidence>
<dbReference type="Proteomes" id="UP000054805">
    <property type="component" value="Unassembled WGS sequence"/>
</dbReference>
<keyword evidence="7" id="KW-1185">Reference proteome</keyword>
<evidence type="ECO:0000256" key="3">
    <source>
        <dbReference type="ARBA" id="ARBA00022801"/>
    </source>
</evidence>
<reference evidence="6 7" key="1">
    <citation type="submission" date="2015-01" db="EMBL/GenBank/DDBJ databases">
        <title>Evolution of Trichinella species and genotypes.</title>
        <authorList>
            <person name="Korhonen P.K."/>
            <person name="Edoardo P."/>
            <person name="Giuseppe L.R."/>
            <person name="Gasser R.B."/>
        </authorList>
    </citation>
    <scope>NUCLEOTIDE SEQUENCE [LARGE SCALE GENOMIC DNA]</scope>
    <source>
        <strain evidence="6">ISS588</strain>
    </source>
</reference>
<name>A0A0V1IQ02_TRIPS</name>